<proteinExistence type="predicted"/>
<dbReference type="PANTHER" id="PTHR43689:SF8">
    <property type="entry name" value="ALPHA_BETA-HYDROLASES SUPERFAMILY PROTEIN"/>
    <property type="match status" value="1"/>
</dbReference>
<evidence type="ECO:0000313" key="3">
    <source>
        <dbReference type="Proteomes" id="UP001500967"/>
    </source>
</evidence>
<organism evidence="2 3">
    <name type="scientific">Cryptosporangium japonicum</name>
    <dbReference type="NCBI Taxonomy" id="80872"/>
    <lineage>
        <taxon>Bacteria</taxon>
        <taxon>Bacillati</taxon>
        <taxon>Actinomycetota</taxon>
        <taxon>Actinomycetes</taxon>
        <taxon>Cryptosporangiales</taxon>
        <taxon>Cryptosporangiaceae</taxon>
        <taxon>Cryptosporangium</taxon>
    </lineage>
</organism>
<dbReference type="RefSeq" id="WP_344650696.1">
    <property type="nucleotide sequence ID" value="NZ_BAAAGX010000016.1"/>
</dbReference>
<keyword evidence="3" id="KW-1185">Reference proteome</keyword>
<dbReference type="InterPro" id="IPR000073">
    <property type="entry name" value="AB_hydrolase_1"/>
</dbReference>
<keyword evidence="2" id="KW-0378">Hydrolase</keyword>
<accession>A0ABP3E5T8</accession>
<dbReference type="EMBL" id="BAAAGX010000016">
    <property type="protein sequence ID" value="GAA0253485.1"/>
    <property type="molecule type" value="Genomic_DNA"/>
</dbReference>
<gene>
    <name evidence="2" type="ORF">GCM10009539_43380</name>
</gene>
<dbReference type="Gene3D" id="3.40.50.1820">
    <property type="entry name" value="alpha/beta hydrolase"/>
    <property type="match status" value="1"/>
</dbReference>
<reference evidence="3" key="1">
    <citation type="journal article" date="2019" name="Int. J. Syst. Evol. Microbiol.">
        <title>The Global Catalogue of Microorganisms (GCM) 10K type strain sequencing project: providing services to taxonomists for standard genome sequencing and annotation.</title>
        <authorList>
            <consortium name="The Broad Institute Genomics Platform"/>
            <consortium name="The Broad Institute Genome Sequencing Center for Infectious Disease"/>
            <person name="Wu L."/>
            <person name="Ma J."/>
        </authorList>
    </citation>
    <scope>NUCLEOTIDE SEQUENCE [LARGE SCALE GENOMIC DNA]</scope>
    <source>
        <strain evidence="3">JCM 10425</strain>
    </source>
</reference>
<dbReference type="Pfam" id="PF12697">
    <property type="entry name" value="Abhydrolase_6"/>
    <property type="match status" value="1"/>
</dbReference>
<feature type="domain" description="AB hydrolase-1" evidence="1">
    <location>
        <begin position="5"/>
        <end position="211"/>
    </location>
</feature>
<comment type="caution">
    <text evidence="2">The sequence shown here is derived from an EMBL/GenBank/DDBJ whole genome shotgun (WGS) entry which is preliminary data.</text>
</comment>
<dbReference type="SUPFAM" id="SSF53474">
    <property type="entry name" value="alpha/beta-Hydrolases"/>
    <property type="match status" value="1"/>
</dbReference>
<evidence type="ECO:0000259" key="1">
    <source>
        <dbReference type="Pfam" id="PF12697"/>
    </source>
</evidence>
<dbReference type="GO" id="GO:0016787">
    <property type="term" value="F:hydrolase activity"/>
    <property type="evidence" value="ECO:0007669"/>
    <property type="project" value="UniProtKB-KW"/>
</dbReference>
<protein>
    <submittedName>
        <fullName evidence="2">Alpha/beta hydrolase</fullName>
    </submittedName>
</protein>
<dbReference type="Proteomes" id="UP001500967">
    <property type="component" value="Unassembled WGS sequence"/>
</dbReference>
<evidence type="ECO:0000313" key="2">
    <source>
        <dbReference type="EMBL" id="GAA0253485.1"/>
    </source>
</evidence>
<name>A0ABP3E5T8_9ACTN</name>
<sequence length="223" mass="22628">MISYLLLHGGGGVATMTGFAARLAEHTGARVDTPTHPGFGGTPRPAALTSTRDLAAHYAGALDEPGVVVIGNSFGGWLAAEIALMHSPLVSGVVIVDGIGIEVDGHPVASVGGLAPAELAALSWHDPAQAPPATRPDVRALLAYTGPTMSDPTLRERLAGVDVPVHVVWGASDGIVDLAYGQAYADAIPGATFTVLPRTGHLPQLEAPAELLSSVLGRTMGSA</sequence>
<dbReference type="PANTHER" id="PTHR43689">
    <property type="entry name" value="HYDROLASE"/>
    <property type="match status" value="1"/>
</dbReference>
<dbReference type="InterPro" id="IPR029058">
    <property type="entry name" value="AB_hydrolase_fold"/>
</dbReference>